<evidence type="ECO:0000256" key="7">
    <source>
        <dbReference type="ARBA" id="ARBA00022777"/>
    </source>
</evidence>
<comment type="catalytic activity">
    <reaction evidence="9">
        <text>L-seryl-[I-kappa-B protein] + ATP = O-phospho-L-seryl-[I-kappa-B protein] + ADP + H(+)</text>
        <dbReference type="Rhea" id="RHEA:19073"/>
        <dbReference type="Rhea" id="RHEA-COMP:13698"/>
        <dbReference type="Rhea" id="RHEA-COMP:13699"/>
        <dbReference type="ChEBI" id="CHEBI:15378"/>
        <dbReference type="ChEBI" id="CHEBI:29999"/>
        <dbReference type="ChEBI" id="CHEBI:30616"/>
        <dbReference type="ChEBI" id="CHEBI:83421"/>
        <dbReference type="ChEBI" id="CHEBI:456216"/>
        <dbReference type="EC" id="2.7.11.10"/>
    </reaction>
</comment>
<dbReference type="Gene3D" id="3.10.20.90">
    <property type="entry name" value="Phosphatidylinositol 3-kinase Catalytic Subunit, Chain A, domain 1"/>
    <property type="match status" value="1"/>
</dbReference>
<evidence type="ECO:0000313" key="12">
    <source>
        <dbReference type="Proteomes" id="UP001497644"/>
    </source>
</evidence>
<evidence type="ECO:0000256" key="8">
    <source>
        <dbReference type="ARBA" id="ARBA00022840"/>
    </source>
</evidence>
<keyword evidence="12" id="KW-1185">Reference proteome</keyword>
<dbReference type="EC" id="2.7.11.10" evidence="2"/>
<protein>
    <recommendedName>
        <fullName evidence="2">IkappaB kinase</fullName>
        <ecNumber evidence="2">2.7.11.10</ecNumber>
    </recommendedName>
</protein>
<dbReference type="GO" id="GO:0005524">
    <property type="term" value="F:ATP binding"/>
    <property type="evidence" value="ECO:0007669"/>
    <property type="project" value="UniProtKB-KW"/>
</dbReference>
<evidence type="ECO:0000256" key="2">
    <source>
        <dbReference type="ARBA" id="ARBA00012442"/>
    </source>
</evidence>
<dbReference type="AlphaFoldDB" id="A0AAV2N0C2"/>
<dbReference type="GO" id="GO:0008384">
    <property type="term" value="F:IkappaB kinase activity"/>
    <property type="evidence" value="ECO:0007669"/>
    <property type="project" value="UniProtKB-EC"/>
</dbReference>
<keyword evidence="6" id="KW-0547">Nucleotide-binding</keyword>
<dbReference type="InterPro" id="IPR051180">
    <property type="entry name" value="IKK"/>
</dbReference>
<keyword evidence="5" id="KW-0808">Transferase</keyword>
<feature type="domain" description="Protein kinase" evidence="10">
    <location>
        <begin position="11"/>
        <end position="309"/>
    </location>
</feature>
<evidence type="ECO:0000256" key="1">
    <source>
        <dbReference type="ARBA" id="ARBA00004496"/>
    </source>
</evidence>
<dbReference type="PANTHER" id="PTHR22969">
    <property type="entry name" value="IKB KINASE"/>
    <property type="match status" value="1"/>
</dbReference>
<comment type="subcellular location">
    <subcellularLocation>
        <location evidence="1">Cytoplasm</location>
    </subcellularLocation>
</comment>
<keyword evidence="7" id="KW-0418">Kinase</keyword>
<evidence type="ECO:0000259" key="10">
    <source>
        <dbReference type="PROSITE" id="PS50011"/>
    </source>
</evidence>
<dbReference type="Pfam" id="PF00069">
    <property type="entry name" value="Pkinase"/>
    <property type="match status" value="1"/>
</dbReference>
<evidence type="ECO:0000256" key="5">
    <source>
        <dbReference type="ARBA" id="ARBA00022679"/>
    </source>
</evidence>
<dbReference type="Proteomes" id="UP001497644">
    <property type="component" value="Chromosome 1"/>
</dbReference>
<dbReference type="SUPFAM" id="SSF56112">
    <property type="entry name" value="Protein kinase-like (PK-like)"/>
    <property type="match status" value="1"/>
</dbReference>
<proteinExistence type="predicted"/>
<dbReference type="EMBL" id="OZ034824">
    <property type="protein sequence ID" value="CAL1673050.1"/>
    <property type="molecule type" value="Genomic_DNA"/>
</dbReference>
<name>A0AAV2N0C2_9HYME</name>
<dbReference type="InterPro" id="IPR008271">
    <property type="entry name" value="Ser/Thr_kinase_AS"/>
</dbReference>
<dbReference type="PROSITE" id="PS50011">
    <property type="entry name" value="PROTEIN_KINASE_DOM"/>
    <property type="match status" value="1"/>
</dbReference>
<keyword evidence="3" id="KW-0963">Cytoplasm</keyword>
<evidence type="ECO:0000256" key="9">
    <source>
        <dbReference type="ARBA" id="ARBA00048789"/>
    </source>
</evidence>
<dbReference type="GO" id="GO:0033209">
    <property type="term" value="P:tumor necrosis factor-mediated signaling pathway"/>
    <property type="evidence" value="ECO:0007669"/>
    <property type="project" value="TreeGrafter"/>
</dbReference>
<dbReference type="Gene3D" id="1.20.1270.250">
    <property type="match status" value="1"/>
</dbReference>
<evidence type="ECO:0000256" key="4">
    <source>
        <dbReference type="ARBA" id="ARBA00022527"/>
    </source>
</evidence>
<dbReference type="InterPro" id="IPR011009">
    <property type="entry name" value="Kinase-like_dom_sf"/>
</dbReference>
<keyword evidence="8" id="KW-0067">ATP-binding</keyword>
<accession>A0AAV2N0C2</accession>
<evidence type="ECO:0000313" key="11">
    <source>
        <dbReference type="EMBL" id="CAL1673050.1"/>
    </source>
</evidence>
<organism evidence="11 12">
    <name type="scientific">Lasius platythorax</name>
    <dbReference type="NCBI Taxonomy" id="488582"/>
    <lineage>
        <taxon>Eukaryota</taxon>
        <taxon>Metazoa</taxon>
        <taxon>Ecdysozoa</taxon>
        <taxon>Arthropoda</taxon>
        <taxon>Hexapoda</taxon>
        <taxon>Insecta</taxon>
        <taxon>Pterygota</taxon>
        <taxon>Neoptera</taxon>
        <taxon>Endopterygota</taxon>
        <taxon>Hymenoptera</taxon>
        <taxon>Apocrita</taxon>
        <taxon>Aculeata</taxon>
        <taxon>Formicoidea</taxon>
        <taxon>Formicidae</taxon>
        <taxon>Formicinae</taxon>
        <taxon>Lasius</taxon>
        <taxon>Lasius</taxon>
    </lineage>
</organism>
<evidence type="ECO:0000256" key="3">
    <source>
        <dbReference type="ARBA" id="ARBA00022490"/>
    </source>
</evidence>
<dbReference type="PANTHER" id="PTHR22969:SF17">
    <property type="entry name" value="INHIBITOR OF NUCLEAR FACTOR KAPPA-B KINASE SUBUNIT BETA"/>
    <property type="match status" value="1"/>
</dbReference>
<dbReference type="InterPro" id="IPR046375">
    <property type="entry name" value="IKBKB_SDD_sf"/>
</dbReference>
<evidence type="ECO:0000256" key="6">
    <source>
        <dbReference type="ARBA" id="ARBA00022741"/>
    </source>
</evidence>
<dbReference type="Gene3D" id="1.10.510.10">
    <property type="entry name" value="Transferase(Phosphotransferase) domain 1"/>
    <property type="match status" value="1"/>
</dbReference>
<dbReference type="PROSITE" id="PS00108">
    <property type="entry name" value="PROTEIN_KINASE_ST"/>
    <property type="match status" value="1"/>
</dbReference>
<gene>
    <name evidence="11" type="ORF">LPLAT_LOCUS37</name>
</gene>
<dbReference type="InterPro" id="IPR000719">
    <property type="entry name" value="Prot_kinase_dom"/>
</dbReference>
<dbReference type="SMART" id="SM00220">
    <property type="entry name" value="S_TKc"/>
    <property type="match status" value="1"/>
</dbReference>
<reference evidence="11 12" key="1">
    <citation type="submission" date="2024-04" db="EMBL/GenBank/DDBJ databases">
        <authorList>
            <consortium name="Molecular Ecology Group"/>
        </authorList>
    </citation>
    <scope>NUCLEOTIDE SEQUENCE [LARGE SCALE GENOMIC DNA]</scope>
</reference>
<dbReference type="GO" id="GO:0008385">
    <property type="term" value="C:IkappaB kinase complex"/>
    <property type="evidence" value="ECO:0007669"/>
    <property type="project" value="TreeGrafter"/>
</dbReference>
<dbReference type="GO" id="GO:0045944">
    <property type="term" value="P:positive regulation of transcription by RNA polymerase II"/>
    <property type="evidence" value="ECO:0007669"/>
    <property type="project" value="TreeGrafter"/>
</dbReference>
<sequence>MTSDIVSSDNWKLNCILGTGGFGIVELWAHVQTGKKLAIKKCKLNYSQLTPIQQKRWVNEVDIMKRLNHPNIVRTECVPFKLSNVGENLPVLCMEYCKKGDLRKILNQPKNCCGIIEIEAIKIMTEISSAVEYLHSHNITHRDLKPENIVLQDEKNVLSYKLIDLGYAKELGETSTSASLVGTLNYVAPELLWKETYSCSVDYWSLGILFYELVTGIRPFLPTMQHTMEWMKYIQNKSYDDIYACEKEGKVIFGKDIQDPTHLSNCLRSKLVQWFRLVLQWDPHKRGRIIDKFGTSHLEVFKMLQHALLNKIIYVFCVPFYKINTYEIDSVTTIRDLQLLIEKDTNIEVKHQVLTDYNGVMLTENTALVISQTNDHIFFLFRNGCCLIEDIPKLNIPIAVEKMIIRSKDEINYETLKDYYRHAIYFATKEVNLFQLYIFALSINIDLLHQKIDAFNTNMEMTLENTKALIDQVHTIRIKYMNLGEDAIDRKKMQTYFDKVDKLVSAADQIKMQFMSLKSDNDKLRNKAQSIDCVRDLSELYDKMCDVYLEFKKESPHKTAKPQDMVKLVFAFYSTREVQLHNKNIADIISQIDKLNDGLLKLEKIFNSVTIMTKLYWKEYQLIAQSDMSPQQSNNQSLNISTTELDKVIQSEDNMIYDNLVIRYKLDNLMAEMQKKYHEMVNLDL</sequence>
<keyword evidence="4" id="KW-0723">Serine/threonine-protein kinase</keyword>